<sequence>MFRNSSPFTTDASSYTESIRSNGYPLMDETGVPVIKPVQTQRQVHLLAKEAVRSLGPPKSWTKNQYRVEHLFTFELDGRELRSVLDCVEQLQLLEEMGRVWGQTMLLGVQASKLMLMDIETKMELESIAASDILELKAVLDSGTFNSLLTVSVQTRKKNNRSVFVFQCHDVRADFIQRDLSGVLSNKSRSSSGPVAPPPQWTAPYWEDNNVSEPELIAPKEEEPFGQLSSKPYTQLDRNVDILNHILNDIEIVMGQIGAALAKKASKKKKKKANYSMPTAAEFASCLQKIKYGFNLLVELNGKINNPTAPEYIHFFFSMLAFVAPHSPVGLPMTIVIPLLTPECVQLLSEEVTPEEDQLWQSLGDCWNVPSNQWPNADIQPYMPEFTDGWRPPDSSPAPQPKAPLPEAPLSRVETVQPAPSMKSANWRTPPPPQEASPEEPQYLRVVHDFTSRNSKELTIRKGETLELLDMSRQWWKVRDTRGDVGYVPNNVLEPCEEELEQVGQYSEEIGRPVVLTKRSRPAEVKMWLENKAFSKITIRCLGGLSGATLLGMTKEELKTLCPEEGGRVFFQLQIVRSTIAVSLNPPLAPMCPFFNVLLV</sequence>
<feature type="domain" description="SH3" evidence="8">
    <location>
        <begin position="439"/>
        <end position="498"/>
    </location>
</feature>
<dbReference type="PANTHER" id="PTHR12287:SF22">
    <property type="entry name" value="EPIDERMAL GROWTH FACTOR RECEPTOR KINASE SUBSTRATE 8-LIKE PROTEIN 3"/>
    <property type="match status" value="1"/>
</dbReference>
<feature type="compositionally biased region" description="Pro residues" evidence="7">
    <location>
        <begin position="394"/>
        <end position="407"/>
    </location>
</feature>
<protein>
    <recommendedName>
        <fullName evidence="8">SH3 domain-containing protein</fullName>
    </recommendedName>
</protein>
<dbReference type="EMBL" id="SWLE01000018">
    <property type="protein sequence ID" value="TNM88911.1"/>
    <property type="molecule type" value="Genomic_DNA"/>
</dbReference>
<dbReference type="Pfam" id="PF00018">
    <property type="entry name" value="SH3_1"/>
    <property type="match status" value="1"/>
</dbReference>
<name>A0A4Z2B913_9TELE</name>
<evidence type="ECO:0000256" key="2">
    <source>
        <dbReference type="ARBA" id="ARBA00006197"/>
    </source>
</evidence>
<evidence type="ECO:0000313" key="10">
    <source>
        <dbReference type="Proteomes" id="UP000516260"/>
    </source>
</evidence>
<comment type="similarity">
    <text evidence="2">Belongs to the EPS8 family.</text>
</comment>
<evidence type="ECO:0000259" key="8">
    <source>
        <dbReference type="PROSITE" id="PS50002"/>
    </source>
</evidence>
<dbReference type="PANTHER" id="PTHR12287">
    <property type="entry name" value="EPIDERMAL GROWTH FACTOR RECEPTOR KINASE SUBSTRATE EPS8-RELATED PROTEIN"/>
    <property type="match status" value="1"/>
</dbReference>
<dbReference type="SMART" id="SM00326">
    <property type="entry name" value="SH3"/>
    <property type="match status" value="1"/>
</dbReference>
<dbReference type="InterPro" id="IPR001452">
    <property type="entry name" value="SH3_domain"/>
</dbReference>
<dbReference type="CDD" id="cd11764">
    <property type="entry name" value="SH3_Eps8"/>
    <property type="match status" value="1"/>
</dbReference>
<comment type="caution">
    <text evidence="9">The sequence shown here is derived from an EMBL/GenBank/DDBJ whole genome shotgun (WGS) entry which is preliminary data.</text>
</comment>
<dbReference type="GO" id="GO:0031982">
    <property type="term" value="C:vesicle"/>
    <property type="evidence" value="ECO:0007669"/>
    <property type="project" value="TreeGrafter"/>
</dbReference>
<dbReference type="InterPro" id="IPR041418">
    <property type="entry name" value="SAM_3"/>
</dbReference>
<dbReference type="Proteomes" id="UP000516260">
    <property type="component" value="Chromosome 5"/>
</dbReference>
<evidence type="ECO:0000256" key="1">
    <source>
        <dbReference type="ARBA" id="ARBA00004496"/>
    </source>
</evidence>
<proteinExistence type="inferred from homology"/>
<gene>
    <name evidence="9" type="ORF">fugu_005165</name>
</gene>
<dbReference type="SUPFAM" id="SSF50729">
    <property type="entry name" value="PH domain-like"/>
    <property type="match status" value="1"/>
</dbReference>
<evidence type="ECO:0000256" key="3">
    <source>
        <dbReference type="ARBA" id="ARBA00022443"/>
    </source>
</evidence>
<dbReference type="InterPro" id="IPR013761">
    <property type="entry name" value="SAM/pointed_sf"/>
</dbReference>
<dbReference type="GO" id="GO:1900029">
    <property type="term" value="P:positive regulation of ruffle assembly"/>
    <property type="evidence" value="ECO:0007669"/>
    <property type="project" value="TreeGrafter"/>
</dbReference>
<dbReference type="InterPro" id="IPR039801">
    <property type="entry name" value="EPS8-like"/>
</dbReference>
<dbReference type="SUPFAM" id="SSF50044">
    <property type="entry name" value="SH3-domain"/>
    <property type="match status" value="1"/>
</dbReference>
<dbReference type="Pfam" id="PF08416">
    <property type="entry name" value="PTB"/>
    <property type="match status" value="1"/>
</dbReference>
<evidence type="ECO:0000256" key="7">
    <source>
        <dbReference type="SAM" id="MobiDB-lite"/>
    </source>
</evidence>
<feature type="region of interest" description="Disordered" evidence="7">
    <location>
        <begin position="386"/>
        <end position="440"/>
    </location>
</feature>
<dbReference type="InterPro" id="IPR033928">
    <property type="entry name" value="EPS8_PTB"/>
</dbReference>
<keyword evidence="4" id="KW-0963">Cytoplasm</keyword>
<dbReference type="AlphaFoldDB" id="A0A4Z2B913"/>
<comment type="subcellular location">
    <subcellularLocation>
        <location evidence="1">Cytoplasm</location>
    </subcellularLocation>
</comment>
<dbReference type="Gene3D" id="2.30.29.30">
    <property type="entry name" value="Pleckstrin-homology domain (PH domain)/Phosphotyrosine-binding domain (PTB)"/>
    <property type="match status" value="1"/>
</dbReference>
<dbReference type="Pfam" id="PF22975">
    <property type="entry name" value="EPS8_2nd"/>
    <property type="match status" value="1"/>
</dbReference>
<dbReference type="GO" id="GO:0032587">
    <property type="term" value="C:ruffle membrane"/>
    <property type="evidence" value="ECO:0007669"/>
    <property type="project" value="TreeGrafter"/>
</dbReference>
<keyword evidence="5" id="KW-0597">Phosphoprotein</keyword>
<dbReference type="InterPro" id="IPR035462">
    <property type="entry name" value="Eps8_SH3"/>
</dbReference>
<evidence type="ECO:0000256" key="5">
    <source>
        <dbReference type="ARBA" id="ARBA00022553"/>
    </source>
</evidence>
<evidence type="ECO:0000256" key="4">
    <source>
        <dbReference type="ARBA" id="ARBA00022490"/>
    </source>
</evidence>
<dbReference type="GO" id="GO:0035023">
    <property type="term" value="P:regulation of Rho protein signal transduction"/>
    <property type="evidence" value="ECO:0007669"/>
    <property type="project" value="TreeGrafter"/>
</dbReference>
<dbReference type="Pfam" id="PF18016">
    <property type="entry name" value="SAM_3"/>
    <property type="match status" value="1"/>
</dbReference>
<dbReference type="InterPro" id="IPR013625">
    <property type="entry name" value="PTB"/>
</dbReference>
<dbReference type="InterPro" id="IPR036028">
    <property type="entry name" value="SH3-like_dom_sf"/>
</dbReference>
<dbReference type="CDD" id="cd01210">
    <property type="entry name" value="PTB_EPS8"/>
    <property type="match status" value="1"/>
</dbReference>
<dbReference type="Gene3D" id="2.30.30.40">
    <property type="entry name" value="SH3 Domains"/>
    <property type="match status" value="1"/>
</dbReference>
<evidence type="ECO:0000256" key="6">
    <source>
        <dbReference type="PROSITE-ProRule" id="PRU00192"/>
    </source>
</evidence>
<dbReference type="InterPro" id="IPR055093">
    <property type="entry name" value="EPS8_2nd"/>
</dbReference>
<organism evidence="9 10">
    <name type="scientific">Takifugu bimaculatus</name>
    <dbReference type="NCBI Taxonomy" id="433685"/>
    <lineage>
        <taxon>Eukaryota</taxon>
        <taxon>Metazoa</taxon>
        <taxon>Chordata</taxon>
        <taxon>Craniata</taxon>
        <taxon>Vertebrata</taxon>
        <taxon>Euteleostomi</taxon>
        <taxon>Actinopterygii</taxon>
        <taxon>Neopterygii</taxon>
        <taxon>Teleostei</taxon>
        <taxon>Neoteleostei</taxon>
        <taxon>Acanthomorphata</taxon>
        <taxon>Eupercaria</taxon>
        <taxon>Tetraodontiformes</taxon>
        <taxon>Tetradontoidea</taxon>
        <taxon>Tetraodontidae</taxon>
        <taxon>Takifugu</taxon>
    </lineage>
</organism>
<dbReference type="GO" id="GO:0007266">
    <property type="term" value="P:Rho protein signal transduction"/>
    <property type="evidence" value="ECO:0007669"/>
    <property type="project" value="TreeGrafter"/>
</dbReference>
<dbReference type="PROSITE" id="PS50002">
    <property type="entry name" value="SH3"/>
    <property type="match status" value="1"/>
</dbReference>
<keyword evidence="10" id="KW-1185">Reference proteome</keyword>
<dbReference type="GO" id="GO:0005737">
    <property type="term" value="C:cytoplasm"/>
    <property type="evidence" value="ECO:0007669"/>
    <property type="project" value="UniProtKB-SubCell"/>
</dbReference>
<dbReference type="GO" id="GO:0003779">
    <property type="term" value="F:actin binding"/>
    <property type="evidence" value="ECO:0007669"/>
    <property type="project" value="TreeGrafter"/>
</dbReference>
<dbReference type="InterPro" id="IPR011993">
    <property type="entry name" value="PH-like_dom_sf"/>
</dbReference>
<evidence type="ECO:0000313" key="9">
    <source>
        <dbReference type="EMBL" id="TNM88911.1"/>
    </source>
</evidence>
<keyword evidence="3 6" id="KW-0728">SH3 domain</keyword>
<dbReference type="Gene3D" id="1.10.150.50">
    <property type="entry name" value="Transcription Factor, Ets-1"/>
    <property type="match status" value="1"/>
</dbReference>
<reference evidence="9 10" key="1">
    <citation type="submission" date="2019-04" db="EMBL/GenBank/DDBJ databases">
        <title>The sequence and de novo assembly of Takifugu bimaculatus genome using PacBio and Hi-C technologies.</title>
        <authorList>
            <person name="Xu P."/>
            <person name="Liu B."/>
            <person name="Zhou Z."/>
        </authorList>
    </citation>
    <scope>NUCLEOTIDE SEQUENCE [LARGE SCALE GENOMIC DNA]</scope>
    <source>
        <strain evidence="9">TB-2018</strain>
        <tissue evidence="9">Muscle</tissue>
    </source>
</reference>
<accession>A0A4Z2B913</accession>